<protein>
    <submittedName>
        <fullName evidence="2">Uncharacterized protein</fullName>
    </submittedName>
</protein>
<proteinExistence type="predicted"/>
<gene>
    <name evidence="2" type="ORF">HK097_009815</name>
</gene>
<dbReference type="Proteomes" id="UP001212841">
    <property type="component" value="Unassembled WGS sequence"/>
</dbReference>
<feature type="compositionally biased region" description="Basic and acidic residues" evidence="1">
    <location>
        <begin position="83"/>
        <end position="92"/>
    </location>
</feature>
<feature type="compositionally biased region" description="Low complexity" evidence="1">
    <location>
        <begin position="334"/>
        <end position="344"/>
    </location>
</feature>
<sequence>MERSTRKRKQVDYSYGGFAEQAEDDDWEKKKSTKTKKAPNSATPASTKRKNEQIVDDEDEFGFDDGSAKQSAPAKSGPPKRLSMQEKREQAELNRALELSKKETQNAENSDPELELDDLTKGSSKDQALITNFTKRGGAARLPSPDVIIDLEGGSDEDVQRQKPEAKPKKNPPKITEDSDASDASISELSGLSEPESDASDYGSKKKKPPPKMKPSPASKKSDTKPKPTAKRTTKRKSDEMKEDIVQEDQTPHEEPTSKRTRRRVVTSRDPTPPPTPTPAPAAAIDSEPAFPPSLTSSSAPMSSANSAKTPTAKSRGRGKPLVTPSLPTPSPTPSTASTATTSAGGFKSPKVVASTKSTESPAASVAALNTLPVRVGLSQRAKLKPLLKSLR</sequence>
<organism evidence="2 3">
    <name type="scientific">Rhizophlyctis rosea</name>
    <dbReference type="NCBI Taxonomy" id="64517"/>
    <lineage>
        <taxon>Eukaryota</taxon>
        <taxon>Fungi</taxon>
        <taxon>Fungi incertae sedis</taxon>
        <taxon>Chytridiomycota</taxon>
        <taxon>Chytridiomycota incertae sedis</taxon>
        <taxon>Chytridiomycetes</taxon>
        <taxon>Rhizophlyctidales</taxon>
        <taxon>Rhizophlyctidaceae</taxon>
        <taxon>Rhizophlyctis</taxon>
    </lineage>
</organism>
<keyword evidence="3" id="KW-1185">Reference proteome</keyword>
<feature type="compositionally biased region" description="Low complexity" evidence="1">
    <location>
        <begin position="293"/>
        <end position="308"/>
    </location>
</feature>
<evidence type="ECO:0000256" key="1">
    <source>
        <dbReference type="SAM" id="MobiDB-lite"/>
    </source>
</evidence>
<feature type="compositionally biased region" description="Polar residues" evidence="1">
    <location>
        <begin position="125"/>
        <end position="134"/>
    </location>
</feature>
<accession>A0AAD5SBJ2</accession>
<evidence type="ECO:0000313" key="2">
    <source>
        <dbReference type="EMBL" id="KAJ3049165.1"/>
    </source>
</evidence>
<feature type="compositionally biased region" description="Pro residues" evidence="1">
    <location>
        <begin position="271"/>
        <end position="280"/>
    </location>
</feature>
<feature type="compositionally biased region" description="Basic and acidic residues" evidence="1">
    <location>
        <begin position="158"/>
        <end position="168"/>
    </location>
</feature>
<feature type="compositionally biased region" description="Acidic residues" evidence="1">
    <location>
        <begin position="54"/>
        <end position="63"/>
    </location>
</feature>
<dbReference type="AlphaFoldDB" id="A0AAD5SBJ2"/>
<dbReference type="EMBL" id="JADGJD010000686">
    <property type="protein sequence ID" value="KAJ3049165.1"/>
    <property type="molecule type" value="Genomic_DNA"/>
</dbReference>
<feature type="compositionally biased region" description="Basic and acidic residues" evidence="1">
    <location>
        <begin position="236"/>
        <end position="258"/>
    </location>
</feature>
<name>A0AAD5SBJ2_9FUNG</name>
<feature type="region of interest" description="Disordered" evidence="1">
    <location>
        <begin position="1"/>
        <end position="366"/>
    </location>
</feature>
<reference evidence="2" key="1">
    <citation type="submission" date="2020-05" db="EMBL/GenBank/DDBJ databases">
        <title>Phylogenomic resolution of chytrid fungi.</title>
        <authorList>
            <person name="Stajich J.E."/>
            <person name="Amses K."/>
            <person name="Simmons R."/>
            <person name="Seto K."/>
            <person name="Myers J."/>
            <person name="Bonds A."/>
            <person name="Quandt C.A."/>
            <person name="Barry K."/>
            <person name="Liu P."/>
            <person name="Grigoriev I."/>
            <person name="Longcore J.E."/>
            <person name="James T.Y."/>
        </authorList>
    </citation>
    <scope>NUCLEOTIDE SEQUENCE</scope>
    <source>
        <strain evidence="2">JEL0318</strain>
    </source>
</reference>
<evidence type="ECO:0000313" key="3">
    <source>
        <dbReference type="Proteomes" id="UP001212841"/>
    </source>
</evidence>
<comment type="caution">
    <text evidence="2">The sequence shown here is derived from an EMBL/GenBank/DDBJ whole genome shotgun (WGS) entry which is preliminary data.</text>
</comment>